<evidence type="ECO:0000256" key="7">
    <source>
        <dbReference type="SAM" id="MobiDB-lite"/>
    </source>
</evidence>
<dbReference type="EMBL" id="JABCKV010000039">
    <property type="protein sequence ID" value="KAG5645477.1"/>
    <property type="molecule type" value="Genomic_DNA"/>
</dbReference>
<dbReference type="PANTHER" id="PTHR23061">
    <property type="entry name" value="DNA POLYMERASE 2 ALPHA 70 KDA SUBUNIT"/>
    <property type="match status" value="1"/>
</dbReference>
<protein>
    <recommendedName>
        <fullName evidence="3 6">DNA polymerase alpha subunit B</fullName>
    </recommendedName>
</protein>
<proteinExistence type="inferred from homology"/>
<dbReference type="AlphaFoldDB" id="A0A9P7GEE2"/>
<organism evidence="10 11">
    <name type="scientific">Asterophora parasitica</name>
    <dbReference type="NCBI Taxonomy" id="117018"/>
    <lineage>
        <taxon>Eukaryota</taxon>
        <taxon>Fungi</taxon>
        <taxon>Dikarya</taxon>
        <taxon>Basidiomycota</taxon>
        <taxon>Agaricomycotina</taxon>
        <taxon>Agaricomycetes</taxon>
        <taxon>Agaricomycetidae</taxon>
        <taxon>Agaricales</taxon>
        <taxon>Tricholomatineae</taxon>
        <taxon>Lyophyllaceae</taxon>
        <taxon>Asterophora</taxon>
    </lineage>
</organism>
<comment type="similarity">
    <text evidence="2 6">Belongs to the DNA polymerase alpha subunit B family.</text>
</comment>
<dbReference type="OrthoDB" id="336885at2759"/>
<name>A0A9P7GEE2_9AGAR</name>
<dbReference type="PIRSF" id="PIRSF018300">
    <property type="entry name" value="DNA_pol_alph_2"/>
    <property type="match status" value="1"/>
</dbReference>
<comment type="subcellular location">
    <subcellularLocation>
        <location evidence="1 6">Nucleus</location>
    </subcellularLocation>
</comment>
<feature type="region of interest" description="Disordered" evidence="7">
    <location>
        <begin position="127"/>
        <end position="146"/>
    </location>
</feature>
<dbReference type="GO" id="GO:0005658">
    <property type="term" value="C:alpha DNA polymerase:primase complex"/>
    <property type="evidence" value="ECO:0007669"/>
    <property type="project" value="TreeGrafter"/>
</dbReference>
<dbReference type="GO" id="GO:0003677">
    <property type="term" value="F:DNA binding"/>
    <property type="evidence" value="ECO:0007669"/>
    <property type="project" value="InterPro"/>
</dbReference>
<keyword evidence="11" id="KW-1185">Reference proteome</keyword>
<evidence type="ECO:0000256" key="1">
    <source>
        <dbReference type="ARBA" id="ARBA00004123"/>
    </source>
</evidence>
<keyword evidence="5 6" id="KW-0539">Nucleus</keyword>
<evidence type="ECO:0000256" key="4">
    <source>
        <dbReference type="ARBA" id="ARBA00022705"/>
    </source>
</evidence>
<feature type="domain" description="DNA polymerase alpha/delta/epsilon subunit B" evidence="8">
    <location>
        <begin position="315"/>
        <end position="540"/>
    </location>
</feature>
<dbReference type="Proteomes" id="UP000775547">
    <property type="component" value="Unassembled WGS sequence"/>
</dbReference>
<reference evidence="10" key="1">
    <citation type="submission" date="2020-07" db="EMBL/GenBank/DDBJ databases">
        <authorList>
            <person name="Nieuwenhuis M."/>
            <person name="Van De Peppel L.J.J."/>
        </authorList>
    </citation>
    <scope>NUCLEOTIDE SEQUENCE</scope>
    <source>
        <strain evidence="10">AP01</strain>
        <tissue evidence="10">Mycelium</tissue>
    </source>
</reference>
<feature type="domain" description="DNA polymerase alpha subunit B OB" evidence="9">
    <location>
        <begin position="168"/>
        <end position="286"/>
    </location>
</feature>
<dbReference type="InterPro" id="IPR007185">
    <property type="entry name" value="DNA_pol_a/d/e_bsu"/>
</dbReference>
<sequence length="584" mass="63744">MSAQLREDVTRFFGDRIGSDKKVLEECISICQIYNLSVETLLYKWEALNFRPSATRSEISAFTMDSAVALKAQIQRDLAKENARKPQHRTIATTNTALVNRSRIPANMLKNANPTQRVGVQVKTENGFGVPGPSTSSHVVFKGPEMDSASRKDRSYRYMYEKISERGEALDDRIEEFAELIQKHYNISDLGDPSLSTDEEITTIGRIVHDADTSTTPAKLTEATVALETSRMVSSGARVPLRFDPELTIRGGVQGVGSVSLYPGGIVALKGKNGGGGWFLVTEILSIPPLKPTLTSLGLPNPKTDPGSDTLFSMCIASGPYTPDSDLSFKPWHALLKAIRNDKPTAVLLMGPFIDVQHPKIKNGETDMVPAGLFRSLFIKPLQAYLDSCPGSIVVLVPSVRDTISRQAVFPQGEMGSELTSSDPRIHLLPNPACFSINDITFAASSVDVIYHLRKEELLKRGKEADSIAPSIDDTGADPMGNTVRQLLLQRSFYPLFPVPLDVSQDVNLAVTHLGGLKLGEEECAPDILVLPSRLKQFSKAVHSTATLNPSFLVKGTYAKVHVAAKSAISGFKERLATEIVRLE</sequence>
<dbReference type="Pfam" id="PF04042">
    <property type="entry name" value="DNA_pol_E_B"/>
    <property type="match status" value="1"/>
</dbReference>
<evidence type="ECO:0000259" key="8">
    <source>
        <dbReference type="Pfam" id="PF04042"/>
    </source>
</evidence>
<evidence type="ECO:0000313" key="11">
    <source>
        <dbReference type="Proteomes" id="UP000775547"/>
    </source>
</evidence>
<gene>
    <name evidence="10" type="ORF">DXG03_006022</name>
</gene>
<evidence type="ECO:0000313" key="10">
    <source>
        <dbReference type="EMBL" id="KAG5645477.1"/>
    </source>
</evidence>
<comment type="caution">
    <text evidence="10">The sequence shown here is derived from an EMBL/GenBank/DDBJ whole genome shotgun (WGS) entry which is preliminary data.</text>
</comment>
<comment type="function">
    <text evidence="6">Accessory subunit of the DNA polymerase alpha complex (also known as the alpha DNA polymerase-primase complex) which plays an essential role in the initiation of DNA synthesis.</text>
</comment>
<accession>A0A9P7GEE2</accession>
<reference evidence="10" key="2">
    <citation type="submission" date="2021-10" db="EMBL/GenBank/DDBJ databases">
        <title>Phylogenomics reveals ancestral predisposition of the termite-cultivated fungus Termitomyces towards a domesticated lifestyle.</title>
        <authorList>
            <person name="Auxier B."/>
            <person name="Grum-Grzhimaylo A."/>
            <person name="Cardenas M.E."/>
            <person name="Lodge J.D."/>
            <person name="Laessoe T."/>
            <person name="Pedersen O."/>
            <person name="Smith M.E."/>
            <person name="Kuyper T.W."/>
            <person name="Franco-Molano E.A."/>
            <person name="Baroni T.J."/>
            <person name="Aanen D.K."/>
        </authorList>
    </citation>
    <scope>NUCLEOTIDE SEQUENCE</scope>
    <source>
        <strain evidence="10">AP01</strain>
        <tissue evidence="10">Mycelium</tissue>
    </source>
</reference>
<dbReference type="InterPro" id="IPR016722">
    <property type="entry name" value="DNA_pol_alpha_bsu"/>
</dbReference>
<evidence type="ECO:0000256" key="6">
    <source>
        <dbReference type="PIRNR" id="PIRNR018300"/>
    </source>
</evidence>
<dbReference type="Gene3D" id="3.60.21.60">
    <property type="match status" value="2"/>
</dbReference>
<evidence type="ECO:0000256" key="5">
    <source>
        <dbReference type="ARBA" id="ARBA00023242"/>
    </source>
</evidence>
<dbReference type="Pfam" id="PF22062">
    <property type="entry name" value="OB_DPOA2"/>
    <property type="match status" value="1"/>
</dbReference>
<dbReference type="InterPro" id="IPR054300">
    <property type="entry name" value="OB_DPOA2"/>
</dbReference>
<evidence type="ECO:0000256" key="3">
    <source>
        <dbReference type="ARBA" id="ARBA00018596"/>
    </source>
</evidence>
<dbReference type="PANTHER" id="PTHR23061:SF12">
    <property type="entry name" value="DNA POLYMERASE ALPHA SUBUNIT B"/>
    <property type="match status" value="1"/>
</dbReference>
<keyword evidence="4 6" id="KW-0235">DNA replication</keyword>
<dbReference type="GO" id="GO:0006270">
    <property type="term" value="P:DNA replication initiation"/>
    <property type="evidence" value="ECO:0007669"/>
    <property type="project" value="TreeGrafter"/>
</dbReference>
<evidence type="ECO:0000256" key="2">
    <source>
        <dbReference type="ARBA" id="ARBA00007299"/>
    </source>
</evidence>
<evidence type="ECO:0000259" key="9">
    <source>
        <dbReference type="Pfam" id="PF22062"/>
    </source>
</evidence>